<name>A0A6C1KDN9_XANAU</name>
<reference evidence="2 3" key="1">
    <citation type="submission" date="2019-05" db="EMBL/GenBank/DDBJ databases">
        <authorList>
            <person name="Zhou X."/>
        </authorList>
    </citation>
    <scope>NUCLEOTIDE SEQUENCE [LARGE SCALE GENOMIC DNA]</scope>
    <source>
        <strain evidence="2 3">DSM 432</strain>
    </source>
</reference>
<keyword evidence="1" id="KW-0732">Signal</keyword>
<organism evidence="2 3">
    <name type="scientific">Xanthobacter autotrophicus</name>
    <dbReference type="NCBI Taxonomy" id="280"/>
    <lineage>
        <taxon>Bacteria</taxon>
        <taxon>Pseudomonadati</taxon>
        <taxon>Pseudomonadota</taxon>
        <taxon>Alphaproteobacteria</taxon>
        <taxon>Hyphomicrobiales</taxon>
        <taxon>Xanthobacteraceae</taxon>
        <taxon>Xanthobacter</taxon>
    </lineage>
</organism>
<evidence type="ECO:0000313" key="3">
    <source>
        <dbReference type="Proteomes" id="UP000305131"/>
    </source>
</evidence>
<feature type="chain" id="PRO_5025503212" description="Phosphate starvation-inducible protein PsiF" evidence="1">
    <location>
        <begin position="23"/>
        <end position="67"/>
    </location>
</feature>
<dbReference type="Proteomes" id="UP000305131">
    <property type="component" value="Unassembled WGS sequence"/>
</dbReference>
<dbReference type="OrthoDB" id="9930672at2"/>
<gene>
    <name evidence="2" type="ORF">FBQ73_15825</name>
</gene>
<evidence type="ECO:0000256" key="1">
    <source>
        <dbReference type="SAM" id="SignalP"/>
    </source>
</evidence>
<feature type="signal peptide" evidence="1">
    <location>
        <begin position="1"/>
        <end position="22"/>
    </location>
</feature>
<accession>A0A6C1KDN9</accession>
<comment type="caution">
    <text evidence="2">The sequence shown here is derived from an EMBL/GenBank/DDBJ whole genome shotgun (WGS) entry which is preliminary data.</text>
</comment>
<proteinExistence type="predicted"/>
<sequence length="67" mass="7331">MKPSVWMFAPALVLLATPEAHAQGTKSIDQIRAACQAENPPAKQADRSTLISRCIERKKQEAAAQKK</sequence>
<dbReference type="EMBL" id="VAUP01000031">
    <property type="protein sequence ID" value="TLX42300.1"/>
    <property type="molecule type" value="Genomic_DNA"/>
</dbReference>
<dbReference type="RefSeq" id="WP_138400437.1">
    <property type="nucleotide sequence ID" value="NZ_JBAFVI010000003.1"/>
</dbReference>
<evidence type="ECO:0008006" key="4">
    <source>
        <dbReference type="Google" id="ProtNLM"/>
    </source>
</evidence>
<evidence type="ECO:0000313" key="2">
    <source>
        <dbReference type="EMBL" id="TLX42300.1"/>
    </source>
</evidence>
<dbReference type="GeneID" id="95774922"/>
<protein>
    <recommendedName>
        <fullName evidence="4">Phosphate starvation-inducible protein PsiF</fullName>
    </recommendedName>
</protein>
<dbReference type="AlphaFoldDB" id="A0A6C1KDN9"/>